<reference evidence="1" key="1">
    <citation type="journal article" date="2014" name="Front. Microbiol.">
        <title>High frequency of phylogenetically diverse reductive dehalogenase-homologous genes in deep subseafloor sedimentary metagenomes.</title>
        <authorList>
            <person name="Kawai M."/>
            <person name="Futagami T."/>
            <person name="Toyoda A."/>
            <person name="Takaki Y."/>
            <person name="Nishi S."/>
            <person name="Hori S."/>
            <person name="Arai W."/>
            <person name="Tsubouchi T."/>
            <person name="Morono Y."/>
            <person name="Uchiyama I."/>
            <person name="Ito T."/>
            <person name="Fujiyama A."/>
            <person name="Inagaki F."/>
            <person name="Takami H."/>
        </authorList>
    </citation>
    <scope>NUCLEOTIDE SEQUENCE</scope>
    <source>
        <strain evidence="1">Expedition CK06-06</strain>
    </source>
</reference>
<feature type="non-terminal residue" evidence="1">
    <location>
        <position position="181"/>
    </location>
</feature>
<sequence length="181" mass="19697">MNINFKKIGAITASVLMTGMSMGVAAATTYPSPFVTDEGSDIAIVYGSNADASDSVQANKILEYLDNKYSIVDDGEVEDVVLSDGITEDEIELGSSIVYGKIKPTLTDNRIPTLLDEKVDWDDGADSTDFNIHEEIIISDMNIQTTLDDNDFTGIALTNDEGISYRYVFEEDISVDLIGDD</sequence>
<dbReference type="AlphaFoldDB" id="X0T638"/>
<comment type="caution">
    <text evidence="1">The sequence shown here is derived from an EMBL/GenBank/DDBJ whole genome shotgun (WGS) entry which is preliminary data.</text>
</comment>
<proteinExistence type="predicted"/>
<organism evidence="1">
    <name type="scientific">marine sediment metagenome</name>
    <dbReference type="NCBI Taxonomy" id="412755"/>
    <lineage>
        <taxon>unclassified sequences</taxon>
        <taxon>metagenomes</taxon>
        <taxon>ecological metagenomes</taxon>
    </lineage>
</organism>
<evidence type="ECO:0008006" key="2">
    <source>
        <dbReference type="Google" id="ProtNLM"/>
    </source>
</evidence>
<accession>X0T638</accession>
<name>X0T638_9ZZZZ</name>
<gene>
    <name evidence="1" type="ORF">S01H1_25316</name>
</gene>
<dbReference type="EMBL" id="BARS01015278">
    <property type="protein sequence ID" value="GAF88679.1"/>
    <property type="molecule type" value="Genomic_DNA"/>
</dbReference>
<evidence type="ECO:0000313" key="1">
    <source>
        <dbReference type="EMBL" id="GAF88679.1"/>
    </source>
</evidence>
<protein>
    <recommendedName>
        <fullName evidence="2">S-layer protein N-terminal domain-containing protein</fullName>
    </recommendedName>
</protein>